<evidence type="ECO:0000256" key="2">
    <source>
        <dbReference type="SAM" id="MobiDB-lite"/>
    </source>
</evidence>
<dbReference type="EMBL" id="JAUCMX010000001">
    <property type="protein sequence ID" value="KAK3557591.1"/>
    <property type="molecule type" value="Genomic_DNA"/>
</dbReference>
<dbReference type="SMART" id="SM00343">
    <property type="entry name" value="ZnF_C2HC"/>
    <property type="match status" value="1"/>
</dbReference>
<evidence type="ECO:0000256" key="1">
    <source>
        <dbReference type="PROSITE-ProRule" id="PRU00047"/>
    </source>
</evidence>
<sequence length="565" mass="62686">MHKQVGNVVGHENIVSRMNSAIVVFLNDVDKVRKLTQNGMVVNNETILVSPLSSPDKKVMLSNVPPFISDEAIGKELSRYGRMVSPIKKIPLGCKSTLVKHLVSFRRMVFMVFKEGVSELNVVFKFTVDGFDYNIFVSSDTDIKCFKCGQTGHRARACPERQSDPGVSERPGRDAAGATGVILPVAAVRPAAKGPGAAAAPDLTESEPQAQPAAQKPTGATPAPEKPRTAESAAAGPRSARPDRKKPWSTEKSSMGSGAVLEPPALTEAGTEVQGNRMETPGTTPMQGDGGDVDMVDEPVFKVPNKRKKQGEQNKRAKLYGILKQKHIDVMLQETHSDISNAADWVKEWDGFYVCTLPPVQWRGWFFLDTLSNVIADCDTADILILGGDFNCTTDDLDRNHAEPHVASRKRLWEVMEAHKLSDIWRTFNKNKRQYTWAHAYTLNVTRDIVRSLKALQIKIVELQRLEATRNRGHFEALKSKKAKMNDLLDIIAQGALVRSRFKSAAEMDAPSKFFFSSEQKNGQKRFIHAVRTESGELLSEPTEIHKQTVSFYSKLYSSEWSGHK</sequence>
<name>A0AAE0RLH9_9TELE</name>
<dbReference type="InterPro" id="IPR001878">
    <property type="entry name" value="Znf_CCHC"/>
</dbReference>
<protein>
    <recommendedName>
        <fullName evidence="3">CCHC-type domain-containing protein</fullName>
    </recommendedName>
</protein>
<keyword evidence="1" id="KW-0862">Zinc</keyword>
<dbReference type="GO" id="GO:0008270">
    <property type="term" value="F:zinc ion binding"/>
    <property type="evidence" value="ECO:0007669"/>
    <property type="project" value="UniProtKB-KW"/>
</dbReference>
<proteinExistence type="predicted"/>
<feature type="compositionally biased region" description="Basic and acidic residues" evidence="2">
    <location>
        <begin position="240"/>
        <end position="249"/>
    </location>
</feature>
<keyword evidence="1" id="KW-0863">Zinc-finger</keyword>
<feature type="region of interest" description="Disordered" evidence="2">
    <location>
        <begin position="154"/>
        <end position="175"/>
    </location>
</feature>
<dbReference type="InterPro" id="IPR036691">
    <property type="entry name" value="Endo/exonu/phosph_ase_sf"/>
</dbReference>
<gene>
    <name evidence="4" type="ORF">QTP70_030522</name>
</gene>
<keyword evidence="1" id="KW-0479">Metal-binding</keyword>
<evidence type="ECO:0000313" key="5">
    <source>
        <dbReference type="Proteomes" id="UP001274896"/>
    </source>
</evidence>
<keyword evidence="5" id="KW-1185">Reference proteome</keyword>
<comment type="caution">
    <text evidence="4">The sequence shown here is derived from an EMBL/GenBank/DDBJ whole genome shotgun (WGS) entry which is preliminary data.</text>
</comment>
<evidence type="ECO:0000259" key="3">
    <source>
        <dbReference type="PROSITE" id="PS50158"/>
    </source>
</evidence>
<feature type="region of interest" description="Disordered" evidence="2">
    <location>
        <begin position="193"/>
        <end position="292"/>
    </location>
</feature>
<dbReference type="Pfam" id="PF00098">
    <property type="entry name" value="zf-CCHC"/>
    <property type="match status" value="1"/>
</dbReference>
<dbReference type="InterPro" id="IPR036875">
    <property type="entry name" value="Znf_CCHC_sf"/>
</dbReference>
<dbReference type="Gene3D" id="4.10.60.10">
    <property type="entry name" value="Zinc finger, CCHC-type"/>
    <property type="match status" value="1"/>
</dbReference>
<dbReference type="AlphaFoldDB" id="A0AAE0RLH9"/>
<dbReference type="SUPFAM" id="SSF57756">
    <property type="entry name" value="Retrovirus zinc finger-like domains"/>
    <property type="match status" value="1"/>
</dbReference>
<dbReference type="Gene3D" id="3.60.10.10">
    <property type="entry name" value="Endonuclease/exonuclease/phosphatase"/>
    <property type="match status" value="1"/>
</dbReference>
<accession>A0AAE0RLH9</accession>
<dbReference type="GO" id="GO:0003676">
    <property type="term" value="F:nucleic acid binding"/>
    <property type="evidence" value="ECO:0007669"/>
    <property type="project" value="InterPro"/>
</dbReference>
<dbReference type="PROSITE" id="PS50158">
    <property type="entry name" value="ZF_CCHC"/>
    <property type="match status" value="1"/>
</dbReference>
<dbReference type="Proteomes" id="UP001274896">
    <property type="component" value="Unassembled WGS sequence"/>
</dbReference>
<evidence type="ECO:0000313" key="4">
    <source>
        <dbReference type="EMBL" id="KAK3557591.1"/>
    </source>
</evidence>
<reference evidence="4" key="1">
    <citation type="submission" date="2023-06" db="EMBL/GenBank/DDBJ databases">
        <title>Male Hemibagrus guttatus genome.</title>
        <authorList>
            <person name="Bian C."/>
        </authorList>
    </citation>
    <scope>NUCLEOTIDE SEQUENCE</scope>
    <source>
        <strain evidence="4">Male_cb2023</strain>
        <tissue evidence="4">Muscle</tissue>
    </source>
</reference>
<dbReference type="SUPFAM" id="SSF56219">
    <property type="entry name" value="DNase I-like"/>
    <property type="match status" value="1"/>
</dbReference>
<organism evidence="4 5">
    <name type="scientific">Hemibagrus guttatus</name>
    <dbReference type="NCBI Taxonomy" id="175788"/>
    <lineage>
        <taxon>Eukaryota</taxon>
        <taxon>Metazoa</taxon>
        <taxon>Chordata</taxon>
        <taxon>Craniata</taxon>
        <taxon>Vertebrata</taxon>
        <taxon>Euteleostomi</taxon>
        <taxon>Actinopterygii</taxon>
        <taxon>Neopterygii</taxon>
        <taxon>Teleostei</taxon>
        <taxon>Ostariophysi</taxon>
        <taxon>Siluriformes</taxon>
        <taxon>Bagridae</taxon>
        <taxon>Hemibagrus</taxon>
    </lineage>
</organism>
<feature type="domain" description="CCHC-type" evidence="3">
    <location>
        <begin position="144"/>
        <end position="160"/>
    </location>
</feature>